<dbReference type="AlphaFoldDB" id="A0A183FJ00"/>
<feature type="region of interest" description="Disordered" evidence="1">
    <location>
        <begin position="518"/>
        <end position="570"/>
    </location>
</feature>
<organism evidence="3 4">
    <name type="scientific">Heligmosomoides polygyrus</name>
    <name type="common">Parasitic roundworm</name>
    <dbReference type="NCBI Taxonomy" id="6339"/>
    <lineage>
        <taxon>Eukaryota</taxon>
        <taxon>Metazoa</taxon>
        <taxon>Ecdysozoa</taxon>
        <taxon>Nematoda</taxon>
        <taxon>Chromadorea</taxon>
        <taxon>Rhabditida</taxon>
        <taxon>Rhabditina</taxon>
        <taxon>Rhabditomorpha</taxon>
        <taxon>Strongyloidea</taxon>
        <taxon>Heligmosomidae</taxon>
        <taxon>Heligmosomoides</taxon>
    </lineage>
</organism>
<evidence type="ECO:0000313" key="2">
    <source>
        <dbReference type="EMBL" id="VDO70259.1"/>
    </source>
</evidence>
<evidence type="ECO:0000313" key="3">
    <source>
        <dbReference type="Proteomes" id="UP000050761"/>
    </source>
</evidence>
<keyword evidence="3" id="KW-1185">Reference proteome</keyword>
<sequence>MWVDAAQQNSLLEDEGLSEAFESMFSASDPASTPLPQVLQELDDTATGLGRDAKRLRDSTVDAISDVRVEARSTVERVVQGSRRPNTDGSYRGNRGTLWIDPQDPIFFGTADGLQFSAWLRRFDDIARTRVIPVTSEQKANLLVAYLEGVAREKIEELSKEECRSFDAVVTHLRSFFEGPHHRYMARQTLSSCRQEATEPSVIFANRLQGLVRAATAGQDPAVQKERVLEEFVARHRPDIRYFVKLDNLSSFEQAVNRAQTVEQPLAEATADRLINPTARTMADVSASMRHDQAPTYGTPAERGTQTPTRGHHGAPSTETFVQCETTPQQQDLMLLDQRPDLQECSLLVQPAVFPSGECRLLVTNPTKQAQILYKGQAIGYATPVSPVPVVSLSMQQPPDAQSSHPCHDVAADQRVEETKTQGNHMDASESNRNAEHSSRSQIVQQDFHYHDVVAEHPSSSTQCHAVTTGKTTSVADQKGSSDNLYALELSTSAPSRDEQPMSEDTLLASDAEMLSLSNKDSERGSSILDSSSISESPRVSLSEPGPRPQHQYPSTSVRRPGQTILLPSERSVSRTIWKPPILRLGPSHKVAHHKPGTLNEKHSTPARPLLLRFVVPRDALPADMVLNRTPSGAFPPGRSLALRVRPTHHPEAAELDVASFADLHRPPLATMPMLASLLSVPLPSRDAEEIVPCTIPFVELPTLADAVRFRDATGDMLHRTLDGLMVLLPMPPQKEIAPRGVRSSTLVPEPFHGIRPVLYQVVAIMNNHLILGAKDFFVFMPDRLEPHCIQLDKFAFNVENRTYGQHWLPYHLQHHLSCARIQRTSATNSDAAFFFRAHRFPFVTPPVWSGTRFGFVLSIPKREGFVNNFLMTSEDSSEAVTVSSSIARFKIRKVQDGDLLPVNTRIRASCAVRFSEPAASIEARDTLCQAVKMFLLANPDEAMQPMDVAKLLPEDEEWIADRLGTFDNYIHDQRRSVRLMGQLFNAAASALPAYSSLEDDLSTHRVTATIPNLDSYPLRLRFQLSDMISEAGWMKHRHVGVWVPGTTHFLLLKTEAVEQDWAGRCLNITLQTFPWNGGSLIRAVSAQGAVNEDTRTASILVCVRLEKASASTIPAYEAVSRMDLLDNVPLETSAGCLIFDRVYGATPLTTARNAEG</sequence>
<evidence type="ECO:0000256" key="1">
    <source>
        <dbReference type="SAM" id="MobiDB-lite"/>
    </source>
</evidence>
<feature type="compositionally biased region" description="Basic and acidic residues" evidence="1">
    <location>
        <begin position="427"/>
        <end position="439"/>
    </location>
</feature>
<dbReference type="OrthoDB" id="5874582at2759"/>
<reference evidence="4" key="2">
    <citation type="submission" date="2019-09" db="UniProtKB">
        <authorList>
            <consortium name="WormBaseParasite"/>
        </authorList>
    </citation>
    <scope>IDENTIFICATION</scope>
</reference>
<name>A0A183FJ00_HELPZ</name>
<accession>A0A3P7XYL2</accession>
<feature type="compositionally biased region" description="Low complexity" evidence="1">
    <location>
        <begin position="525"/>
        <end position="537"/>
    </location>
</feature>
<proteinExistence type="predicted"/>
<feature type="region of interest" description="Disordered" evidence="1">
    <location>
        <begin position="286"/>
        <end position="320"/>
    </location>
</feature>
<reference evidence="2 3" key="1">
    <citation type="submission" date="2018-11" db="EMBL/GenBank/DDBJ databases">
        <authorList>
            <consortium name="Pathogen Informatics"/>
        </authorList>
    </citation>
    <scope>NUCLEOTIDE SEQUENCE [LARGE SCALE GENOMIC DNA]</scope>
</reference>
<evidence type="ECO:0000313" key="4">
    <source>
        <dbReference type="WBParaSite" id="HPBE_0000692901-mRNA-1"/>
    </source>
</evidence>
<feature type="region of interest" description="Disordered" evidence="1">
    <location>
        <begin position="416"/>
        <end position="443"/>
    </location>
</feature>
<dbReference type="EMBL" id="UZAH01025771">
    <property type="protein sequence ID" value="VDO70259.1"/>
    <property type="molecule type" value="Genomic_DNA"/>
</dbReference>
<dbReference type="WBParaSite" id="HPBE_0000692901-mRNA-1">
    <property type="protein sequence ID" value="HPBE_0000692901-mRNA-1"/>
    <property type="gene ID" value="HPBE_0000692901"/>
</dbReference>
<protein>
    <submittedName>
        <fullName evidence="4">Retrotrans_gag domain-containing protein</fullName>
    </submittedName>
</protein>
<accession>A0A183FJ00</accession>
<dbReference type="Proteomes" id="UP000050761">
    <property type="component" value="Unassembled WGS sequence"/>
</dbReference>
<gene>
    <name evidence="2" type="ORF">HPBE_LOCUS6930</name>
</gene>